<name>A0A857DMZ7_9FIRM</name>
<feature type="transmembrane region" description="Helical" evidence="6">
    <location>
        <begin position="69"/>
        <end position="85"/>
    </location>
</feature>
<evidence type="ECO:0000313" key="7">
    <source>
        <dbReference type="EMBL" id="QHA01735.1"/>
    </source>
</evidence>
<evidence type="ECO:0000256" key="5">
    <source>
        <dbReference type="ARBA" id="ARBA00023136"/>
    </source>
</evidence>
<proteinExistence type="predicted"/>
<evidence type="ECO:0000256" key="1">
    <source>
        <dbReference type="ARBA" id="ARBA00004651"/>
    </source>
</evidence>
<dbReference type="GO" id="GO:0005886">
    <property type="term" value="C:plasma membrane"/>
    <property type="evidence" value="ECO:0007669"/>
    <property type="project" value="UniProtKB-SubCell"/>
</dbReference>
<keyword evidence="2" id="KW-1003">Cell membrane</keyword>
<comment type="subcellular location">
    <subcellularLocation>
        <location evidence="1">Cell membrane</location>
        <topology evidence="1">Multi-pass membrane protein</topology>
    </subcellularLocation>
</comment>
<dbReference type="Pfam" id="PF03899">
    <property type="entry name" value="ATP-synt_I"/>
    <property type="match status" value="1"/>
</dbReference>
<keyword evidence="3 6" id="KW-0812">Transmembrane</keyword>
<organism evidence="7 8">
    <name type="scientific">Dehalobacter restrictus</name>
    <dbReference type="NCBI Taxonomy" id="55583"/>
    <lineage>
        <taxon>Bacteria</taxon>
        <taxon>Bacillati</taxon>
        <taxon>Bacillota</taxon>
        <taxon>Clostridia</taxon>
        <taxon>Eubacteriales</taxon>
        <taxon>Desulfitobacteriaceae</taxon>
        <taxon>Dehalobacter</taxon>
    </lineage>
</organism>
<reference evidence="7 8" key="1">
    <citation type="submission" date="2019-12" db="EMBL/GenBank/DDBJ databases">
        <title>Sequence classification of anaerobic respiratory reductive dehalogenases: First we see many, then we see few.</title>
        <authorList>
            <person name="Molenda O."/>
            <person name="Puentes Jacome L.A."/>
            <person name="Cao X."/>
            <person name="Nesbo C.L."/>
            <person name="Tang S."/>
            <person name="Morson N."/>
            <person name="Patron J."/>
            <person name="Lomheim L."/>
            <person name="Wishart D.S."/>
            <person name="Edwards E.A."/>
        </authorList>
    </citation>
    <scope>NUCLEOTIDE SEQUENCE [LARGE SCALE GENOMIC DNA]</scope>
    <source>
        <strain evidence="7 8">12DCA</strain>
    </source>
</reference>
<feature type="transmembrane region" description="Helical" evidence="6">
    <location>
        <begin position="30"/>
        <end position="48"/>
    </location>
</feature>
<feature type="transmembrane region" description="Helical" evidence="6">
    <location>
        <begin position="7"/>
        <end position="24"/>
    </location>
</feature>
<dbReference type="InterPro" id="IPR005598">
    <property type="entry name" value="ATP_synth_I"/>
</dbReference>
<accession>A0A857DMZ7</accession>
<evidence type="ECO:0000256" key="6">
    <source>
        <dbReference type="SAM" id="Phobius"/>
    </source>
</evidence>
<dbReference type="EMBL" id="CP046996">
    <property type="protein sequence ID" value="QHA01735.1"/>
    <property type="molecule type" value="Genomic_DNA"/>
</dbReference>
<sequence length="122" mass="14195">MENSRFIQILTVILCITVLIVIWRTEFYPLVGLLIGYYTGIINVKWLLRDARKAMDKDKKAALKTYYKSLVFRLVIITLVFAITARFQPEWLYYVAIGMMIGIVIPIIVARHQLRKMKGGEN</sequence>
<evidence type="ECO:0000313" key="8">
    <source>
        <dbReference type="Proteomes" id="UP000430508"/>
    </source>
</evidence>
<evidence type="ECO:0000256" key="4">
    <source>
        <dbReference type="ARBA" id="ARBA00022989"/>
    </source>
</evidence>
<keyword evidence="5 6" id="KW-0472">Membrane</keyword>
<dbReference type="AlphaFoldDB" id="A0A857DMZ7"/>
<evidence type="ECO:0000256" key="2">
    <source>
        <dbReference type="ARBA" id="ARBA00022475"/>
    </source>
</evidence>
<protein>
    <submittedName>
        <fullName evidence="7">ATP synthase subunit I</fullName>
    </submittedName>
</protein>
<feature type="transmembrane region" description="Helical" evidence="6">
    <location>
        <begin position="91"/>
        <end position="110"/>
    </location>
</feature>
<keyword evidence="4 6" id="KW-1133">Transmembrane helix</keyword>
<gene>
    <name evidence="7" type="ORF">GQ588_14340</name>
</gene>
<dbReference type="Proteomes" id="UP000430508">
    <property type="component" value="Chromosome"/>
</dbReference>
<evidence type="ECO:0000256" key="3">
    <source>
        <dbReference type="ARBA" id="ARBA00022692"/>
    </source>
</evidence>